<reference evidence="1 2" key="1">
    <citation type="journal article" date="2022" name="DNA Res.">
        <title>Chromosomal-level genome assembly of the orchid tree Bauhinia variegata (Leguminosae; Cercidoideae) supports the allotetraploid origin hypothesis of Bauhinia.</title>
        <authorList>
            <person name="Zhong Y."/>
            <person name="Chen Y."/>
            <person name="Zheng D."/>
            <person name="Pang J."/>
            <person name="Liu Y."/>
            <person name="Luo S."/>
            <person name="Meng S."/>
            <person name="Qian L."/>
            <person name="Wei D."/>
            <person name="Dai S."/>
            <person name="Zhou R."/>
        </authorList>
    </citation>
    <scope>NUCLEOTIDE SEQUENCE [LARGE SCALE GENOMIC DNA]</scope>
    <source>
        <strain evidence="1">BV-YZ2020</strain>
    </source>
</reference>
<organism evidence="1 2">
    <name type="scientific">Bauhinia variegata</name>
    <name type="common">Purple orchid tree</name>
    <name type="synonym">Phanera variegata</name>
    <dbReference type="NCBI Taxonomy" id="167791"/>
    <lineage>
        <taxon>Eukaryota</taxon>
        <taxon>Viridiplantae</taxon>
        <taxon>Streptophyta</taxon>
        <taxon>Embryophyta</taxon>
        <taxon>Tracheophyta</taxon>
        <taxon>Spermatophyta</taxon>
        <taxon>Magnoliopsida</taxon>
        <taxon>eudicotyledons</taxon>
        <taxon>Gunneridae</taxon>
        <taxon>Pentapetalae</taxon>
        <taxon>rosids</taxon>
        <taxon>fabids</taxon>
        <taxon>Fabales</taxon>
        <taxon>Fabaceae</taxon>
        <taxon>Cercidoideae</taxon>
        <taxon>Cercideae</taxon>
        <taxon>Bauhiniinae</taxon>
        <taxon>Bauhinia</taxon>
    </lineage>
</organism>
<gene>
    <name evidence="1" type="ORF">L6164_018036</name>
</gene>
<evidence type="ECO:0000313" key="1">
    <source>
        <dbReference type="EMBL" id="KAI4333198.1"/>
    </source>
</evidence>
<accession>A0ACB9NAY8</accession>
<protein>
    <submittedName>
        <fullName evidence="1">Uncharacterized protein</fullName>
    </submittedName>
</protein>
<dbReference type="Proteomes" id="UP000828941">
    <property type="component" value="Chromosome 7"/>
</dbReference>
<name>A0ACB9NAY8_BAUVA</name>
<proteinExistence type="predicted"/>
<keyword evidence="2" id="KW-1185">Reference proteome</keyword>
<dbReference type="EMBL" id="CM039432">
    <property type="protein sequence ID" value="KAI4333198.1"/>
    <property type="molecule type" value="Genomic_DNA"/>
</dbReference>
<evidence type="ECO:0000313" key="2">
    <source>
        <dbReference type="Proteomes" id="UP000828941"/>
    </source>
</evidence>
<sequence>MAVDPNSTAPSSSAATTTATAVTPTTATAATRPLTSPPPSSRPVSPLQHHLHNIHHYPSQPLYTAQPLPIRAPNFHSNSQLSKPHDPSQGILYPVASSGRGFIPKGIRPPPTDQIVTVANHGGYPHHSLVFPHGLRSVGSPHLEYLNHPLHMTRPPNLQYHHIGSAGGPGSGPIKGVPVSAHTKAAPRSTVSDRNGYKNTRERSREDTFSIVRDRKVRITEDAPLYALCRSWLRNGVYEERQPQQTDVITTLPKPVPATMVASFISNKKEDEEEQEEDDKSVEHLSSQDLLCRHIKRAKKVRARLREERLQRITRYRSRLRLLLPPPIEQFRNDTSAGN</sequence>
<comment type="caution">
    <text evidence="1">The sequence shown here is derived from an EMBL/GenBank/DDBJ whole genome shotgun (WGS) entry which is preliminary data.</text>
</comment>